<dbReference type="InterPro" id="IPR044492">
    <property type="entry name" value="P_typ_ATPase_HD_dom"/>
</dbReference>
<dbReference type="Gene3D" id="2.70.150.10">
    <property type="entry name" value="Calcium-transporting ATPase, cytoplasmic transduction domain A"/>
    <property type="match status" value="1"/>
</dbReference>
<evidence type="ECO:0000256" key="5">
    <source>
        <dbReference type="ARBA" id="ARBA00022989"/>
    </source>
</evidence>
<keyword evidence="9" id="KW-0479">Metal-binding</keyword>
<dbReference type="SUPFAM" id="SSF81653">
    <property type="entry name" value="Calcium ATPase, transduction domain A"/>
    <property type="match status" value="1"/>
</dbReference>
<dbReference type="PANTHER" id="PTHR48085:SF5">
    <property type="entry name" value="CADMIUM_ZINC-TRANSPORTING ATPASE HMA4-RELATED"/>
    <property type="match status" value="1"/>
</dbReference>
<dbReference type="SFLD" id="SFLDF00027">
    <property type="entry name" value="p-type_atpase"/>
    <property type="match status" value="1"/>
</dbReference>
<evidence type="ECO:0000256" key="2">
    <source>
        <dbReference type="ARBA" id="ARBA00006024"/>
    </source>
</evidence>
<dbReference type="PROSITE" id="PS01229">
    <property type="entry name" value="COF_2"/>
    <property type="match status" value="1"/>
</dbReference>
<dbReference type="NCBIfam" id="TIGR01525">
    <property type="entry name" value="ATPase-IB_hvy"/>
    <property type="match status" value="1"/>
</dbReference>
<keyword evidence="4" id="KW-1278">Translocase</keyword>
<dbReference type="InterPro" id="IPR027256">
    <property type="entry name" value="P-typ_ATPase_IB"/>
</dbReference>
<dbReference type="InterPro" id="IPR059000">
    <property type="entry name" value="ATPase_P-type_domA"/>
</dbReference>
<keyword evidence="3" id="KW-0812">Transmembrane</keyword>
<dbReference type="PROSITE" id="PS00154">
    <property type="entry name" value="ATPASE_E1_E2"/>
    <property type="match status" value="1"/>
</dbReference>
<sequence>MRFAPSGRDQGAGLSSAPWSCVGGAAETGESPRAGGWFTGLETLHRVSGRVRYRYRCRPGAPQDRHSIEREVGCLAGVRRVRANPPIRSLVVEFAPQRTDADALAGAIRALSPPGLPPAAEHDENSRLGVAVLSGAVLFASRGLERPLQAPAAVCASLPLLGEALADLFARGITSHVLEALAVGISIGRGDFLAANITTFLLALGGYLEASIERRSDDMLKHLLRPSADRVWVERHGAETLIDAAAVRVGDRVIAATGTTIPVDGTVLGGEALVNEATMTGESVPVRRRRGDRVLSATLVEEGRLRIHAERVGQQSAAARIADFVGQSLALKSRTQLEAARLADRLVPLVLGLAGTVGLLTVDGQRVAAVLQADYSCALRLATPVAFKAAMARAGRSAILIRSAKALEELAWVDTLVFDKTGTLTTGVLQVTDAIAFSPAYSAEDLTNLAASLEEHYVHPIARAVVEAARGLGHPRHFAHRAVQFVVAHGVASAIGGRRIVVGSRHFVEEDEGISTAAHAGTIERLRGEGKTLLYVGFGGELIGLLGMTERLRDNAAETLARLRGFGIRRILMFTGDQPERARALAAELDLDGFHAGLLPEQKVELLRGMVAAGDRIAFVGDGMNDAPALSGAQVGIAMHGGADTARLAADVALLEDDLGRVADALALAQATRRLIEGNFWLIASLNTGILGAAGLGLLAPVAASLLHNGSTLAILLRALTGAGLPRRP</sequence>
<comment type="caution">
    <text evidence="12">The sequence shown here is derived from an EMBL/GenBank/DDBJ whole genome shotgun (WGS) entry which is preliminary data.</text>
</comment>
<evidence type="ECO:0000256" key="7">
    <source>
        <dbReference type="ARBA" id="ARBA00039097"/>
    </source>
</evidence>
<keyword evidence="9" id="KW-0547">Nucleotide-binding</keyword>
<evidence type="ECO:0000256" key="8">
    <source>
        <dbReference type="ARBA" id="ARBA00047308"/>
    </source>
</evidence>
<reference evidence="13" key="1">
    <citation type="journal article" date="2019" name="Int. J. Syst. Evol. Microbiol.">
        <title>The Global Catalogue of Microorganisms (GCM) 10K type strain sequencing project: providing services to taxonomists for standard genome sequencing and annotation.</title>
        <authorList>
            <consortium name="The Broad Institute Genomics Platform"/>
            <consortium name="The Broad Institute Genome Sequencing Center for Infectious Disease"/>
            <person name="Wu L."/>
            <person name="Ma J."/>
        </authorList>
    </citation>
    <scope>NUCLEOTIDE SEQUENCE [LARGE SCALE GENOMIC DNA]</scope>
    <source>
        <strain evidence="13">KCTC 62195</strain>
    </source>
</reference>
<proteinExistence type="inferred from homology"/>
<dbReference type="InterPro" id="IPR008250">
    <property type="entry name" value="ATPase_P-typ_transduc_dom_A_sf"/>
</dbReference>
<dbReference type="EMBL" id="JBHRSJ010000016">
    <property type="protein sequence ID" value="MFC2972262.1"/>
    <property type="molecule type" value="Genomic_DNA"/>
</dbReference>
<feature type="domain" description="P-type ATPase A" evidence="11">
    <location>
        <begin position="228"/>
        <end position="324"/>
    </location>
</feature>
<dbReference type="InterPro" id="IPR036412">
    <property type="entry name" value="HAD-like_sf"/>
</dbReference>
<protein>
    <recommendedName>
        <fullName evidence="7">P-type Zn(2+) transporter</fullName>
        <ecNumber evidence="7">7.2.2.12</ecNumber>
    </recommendedName>
</protein>
<comment type="subcellular location">
    <subcellularLocation>
        <location evidence="9">Cell membrane</location>
    </subcellularLocation>
    <subcellularLocation>
        <location evidence="1">Membrane</location>
    </subcellularLocation>
</comment>
<keyword evidence="9" id="KW-0067">ATP-binding</keyword>
<dbReference type="Pfam" id="PF00122">
    <property type="entry name" value="E1-E2_ATPase"/>
    <property type="match status" value="1"/>
</dbReference>
<dbReference type="EC" id="7.2.2.12" evidence="7"/>
<evidence type="ECO:0000256" key="3">
    <source>
        <dbReference type="ARBA" id="ARBA00022692"/>
    </source>
</evidence>
<dbReference type="Gene3D" id="3.40.1110.10">
    <property type="entry name" value="Calcium-transporting ATPase, cytoplasmic domain N"/>
    <property type="match status" value="1"/>
</dbReference>
<gene>
    <name evidence="12" type="ORF">ACFOJE_08585</name>
</gene>
<evidence type="ECO:0000259" key="11">
    <source>
        <dbReference type="Pfam" id="PF00122"/>
    </source>
</evidence>
<accession>A0ABV7AU40</accession>
<dbReference type="SFLD" id="SFLDS00003">
    <property type="entry name" value="Haloacid_Dehalogenase"/>
    <property type="match status" value="1"/>
</dbReference>
<dbReference type="Pfam" id="PF00702">
    <property type="entry name" value="Hydrolase"/>
    <property type="match status" value="1"/>
</dbReference>
<dbReference type="InterPro" id="IPR018303">
    <property type="entry name" value="ATPase_P-typ_P_site"/>
</dbReference>
<dbReference type="SUPFAM" id="SSF56784">
    <property type="entry name" value="HAD-like"/>
    <property type="match status" value="1"/>
</dbReference>
<dbReference type="Proteomes" id="UP001595457">
    <property type="component" value="Unassembled WGS sequence"/>
</dbReference>
<evidence type="ECO:0000313" key="12">
    <source>
        <dbReference type="EMBL" id="MFC2972262.1"/>
    </source>
</evidence>
<dbReference type="PANTHER" id="PTHR48085">
    <property type="entry name" value="CADMIUM/ZINC-TRANSPORTING ATPASE HMA2-RELATED"/>
    <property type="match status" value="1"/>
</dbReference>
<evidence type="ECO:0000256" key="9">
    <source>
        <dbReference type="RuleBase" id="RU362081"/>
    </source>
</evidence>
<dbReference type="InterPro" id="IPR023299">
    <property type="entry name" value="ATPase_P-typ_cyto_dom_N"/>
</dbReference>
<feature type="region of interest" description="Disordered" evidence="10">
    <location>
        <begin position="1"/>
        <end position="20"/>
    </location>
</feature>
<dbReference type="InterPro" id="IPR023214">
    <property type="entry name" value="HAD_sf"/>
</dbReference>
<keyword evidence="6" id="KW-0472">Membrane</keyword>
<organism evidence="12 13">
    <name type="scientific">Azotobacter bryophylli</name>
    <dbReference type="NCBI Taxonomy" id="1986537"/>
    <lineage>
        <taxon>Bacteria</taxon>
        <taxon>Pseudomonadati</taxon>
        <taxon>Pseudomonadota</taxon>
        <taxon>Gammaproteobacteria</taxon>
        <taxon>Pseudomonadales</taxon>
        <taxon>Pseudomonadaceae</taxon>
        <taxon>Azotobacter</taxon>
    </lineage>
</organism>
<keyword evidence="9" id="KW-1003">Cell membrane</keyword>
<name>A0ABV7AU40_9GAMM</name>
<evidence type="ECO:0000256" key="10">
    <source>
        <dbReference type="SAM" id="MobiDB-lite"/>
    </source>
</evidence>
<evidence type="ECO:0000313" key="13">
    <source>
        <dbReference type="Proteomes" id="UP001595457"/>
    </source>
</evidence>
<dbReference type="PRINTS" id="PR00120">
    <property type="entry name" value="HATPASE"/>
</dbReference>
<dbReference type="PRINTS" id="PR00119">
    <property type="entry name" value="CATATPASE"/>
</dbReference>
<dbReference type="RefSeq" id="WP_377813906.1">
    <property type="nucleotide sequence ID" value="NZ_JBHRSJ010000016.1"/>
</dbReference>
<dbReference type="NCBIfam" id="TIGR01494">
    <property type="entry name" value="ATPase_P-type"/>
    <property type="match status" value="1"/>
</dbReference>
<comment type="catalytic activity">
    <reaction evidence="8">
        <text>Zn(2+)(in) + ATP + H2O = Zn(2+)(out) + ADP + phosphate + H(+)</text>
        <dbReference type="Rhea" id="RHEA:20621"/>
        <dbReference type="ChEBI" id="CHEBI:15377"/>
        <dbReference type="ChEBI" id="CHEBI:15378"/>
        <dbReference type="ChEBI" id="CHEBI:29105"/>
        <dbReference type="ChEBI" id="CHEBI:30616"/>
        <dbReference type="ChEBI" id="CHEBI:43474"/>
        <dbReference type="ChEBI" id="CHEBI:456216"/>
        <dbReference type="EC" id="7.2.2.12"/>
    </reaction>
</comment>
<dbReference type="InterPro" id="IPR001757">
    <property type="entry name" value="P_typ_ATPase"/>
</dbReference>
<comment type="similarity">
    <text evidence="2 9">Belongs to the cation transport ATPase (P-type) (TC 3.A.3) family. Type IB subfamily.</text>
</comment>
<dbReference type="InterPro" id="IPR051014">
    <property type="entry name" value="Cation_Transport_ATPase_IB"/>
</dbReference>
<evidence type="ECO:0000256" key="6">
    <source>
        <dbReference type="ARBA" id="ARBA00023136"/>
    </source>
</evidence>
<dbReference type="SFLD" id="SFLDG00002">
    <property type="entry name" value="C1.7:_P-type_atpase_like"/>
    <property type="match status" value="1"/>
</dbReference>
<keyword evidence="5" id="KW-1133">Transmembrane helix</keyword>
<evidence type="ECO:0000256" key="1">
    <source>
        <dbReference type="ARBA" id="ARBA00004370"/>
    </source>
</evidence>
<evidence type="ECO:0000256" key="4">
    <source>
        <dbReference type="ARBA" id="ARBA00022967"/>
    </source>
</evidence>
<dbReference type="Gene3D" id="3.40.50.1000">
    <property type="entry name" value="HAD superfamily/HAD-like"/>
    <property type="match status" value="1"/>
</dbReference>
<keyword evidence="13" id="KW-1185">Reference proteome</keyword>